<keyword evidence="3" id="KW-1185">Reference proteome</keyword>
<dbReference type="EMBL" id="BAVS01000013">
    <property type="protein sequence ID" value="GAE93479.1"/>
    <property type="molecule type" value="Genomic_DNA"/>
</dbReference>
<accession>W4VL41</accession>
<evidence type="ECO:0000313" key="3">
    <source>
        <dbReference type="Proteomes" id="UP000019102"/>
    </source>
</evidence>
<dbReference type="eggNOG" id="ENOG5032RXN">
    <property type="taxonomic scope" value="Bacteria"/>
</dbReference>
<sequence>MIFKGNGLRRWIGELLRCHWCTGIWTAIFLFIGFYFFSAIFLPIIIILAMAGVAPLSKC</sequence>
<keyword evidence="1" id="KW-1133">Transmembrane helix</keyword>
<name>W4VL41_9BACI</name>
<dbReference type="RefSeq" id="WP_369403533.1">
    <property type="nucleotide sequence ID" value="NZ_BAVS01000013.1"/>
</dbReference>
<keyword evidence="1" id="KW-0472">Membrane</keyword>
<gene>
    <name evidence="2" type="ORF">JCM21714_2564</name>
</gene>
<evidence type="ECO:0000256" key="1">
    <source>
        <dbReference type="SAM" id="Phobius"/>
    </source>
</evidence>
<keyword evidence="1" id="KW-0812">Transmembrane</keyword>
<dbReference type="Proteomes" id="UP000019102">
    <property type="component" value="Unassembled WGS sequence"/>
</dbReference>
<protein>
    <submittedName>
        <fullName evidence="2">Integral membrane protein</fullName>
    </submittedName>
</protein>
<dbReference type="Pfam" id="PF07098">
    <property type="entry name" value="DUF1360"/>
    <property type="match status" value="1"/>
</dbReference>
<evidence type="ECO:0000313" key="2">
    <source>
        <dbReference type="EMBL" id="GAE93479.1"/>
    </source>
</evidence>
<feature type="transmembrane region" description="Helical" evidence="1">
    <location>
        <begin position="20"/>
        <end position="53"/>
    </location>
</feature>
<dbReference type="InterPro" id="IPR010773">
    <property type="entry name" value="Mycophage_PG1_Gp7"/>
</dbReference>
<dbReference type="AlphaFoldDB" id="W4VL41"/>
<proteinExistence type="predicted"/>
<dbReference type="STRING" id="1298598.JCM21714_2564"/>
<organism evidence="2 3">
    <name type="scientific">Gracilibacillus boraciitolerans JCM 21714</name>
    <dbReference type="NCBI Taxonomy" id="1298598"/>
    <lineage>
        <taxon>Bacteria</taxon>
        <taxon>Bacillati</taxon>
        <taxon>Bacillota</taxon>
        <taxon>Bacilli</taxon>
        <taxon>Bacillales</taxon>
        <taxon>Bacillaceae</taxon>
        <taxon>Gracilibacillus</taxon>
    </lineage>
</organism>
<reference evidence="2 3" key="1">
    <citation type="journal article" date="2014" name="Genome Announc.">
        <title>Draft Genome Sequence of the Boron-Tolerant and Moderately Halotolerant Bacterium Gracilibacillus boraciitolerans JCM 21714T.</title>
        <authorList>
            <person name="Ahmed I."/>
            <person name="Oshima K."/>
            <person name="Suda W."/>
            <person name="Kitamura K."/>
            <person name="Iida T."/>
            <person name="Ohmori Y."/>
            <person name="Fujiwara T."/>
            <person name="Hattori M."/>
            <person name="Ohkuma M."/>
        </authorList>
    </citation>
    <scope>NUCLEOTIDE SEQUENCE [LARGE SCALE GENOMIC DNA]</scope>
    <source>
        <strain evidence="2 3">JCM 21714</strain>
    </source>
</reference>
<comment type="caution">
    <text evidence="2">The sequence shown here is derived from an EMBL/GenBank/DDBJ whole genome shotgun (WGS) entry which is preliminary data.</text>
</comment>